<evidence type="ECO:0000313" key="4">
    <source>
        <dbReference type="EMBL" id="KAE9446131.1"/>
    </source>
</evidence>
<dbReference type="GO" id="GO:0003677">
    <property type="term" value="F:DNA binding"/>
    <property type="evidence" value="ECO:0007669"/>
    <property type="project" value="InterPro"/>
</dbReference>
<dbReference type="GO" id="GO:0046982">
    <property type="term" value="F:protein heterodimerization activity"/>
    <property type="evidence" value="ECO:0007669"/>
    <property type="project" value="InterPro"/>
</dbReference>
<dbReference type="InterPro" id="IPR009072">
    <property type="entry name" value="Histone-fold"/>
</dbReference>
<dbReference type="Gene3D" id="1.10.20.10">
    <property type="entry name" value="Histone, subunit A"/>
    <property type="match status" value="1"/>
</dbReference>
<reference evidence="4" key="1">
    <citation type="journal article" date="2019" name="Genome Biol. Evol.">
        <title>The Rhododendron genome and chromosomal organization provide insight into shared whole-genome duplications across the heath family (Ericaceae).</title>
        <authorList>
            <person name="Soza V.L."/>
            <person name="Lindsley D."/>
            <person name="Waalkes A."/>
            <person name="Ramage E."/>
            <person name="Patwardhan R.P."/>
            <person name="Burton J.N."/>
            <person name="Adey A."/>
            <person name="Kumar A."/>
            <person name="Qiu R."/>
            <person name="Shendure J."/>
            <person name="Hall B."/>
        </authorList>
    </citation>
    <scope>NUCLEOTIDE SEQUENCE</scope>
    <source>
        <strain evidence="4">RSF 1966-606</strain>
    </source>
</reference>
<dbReference type="InterPro" id="IPR007125">
    <property type="entry name" value="H2A/H2B/H3"/>
</dbReference>
<name>A0A6A4KS27_9ERIC</name>
<dbReference type="SMART" id="SM00428">
    <property type="entry name" value="H3"/>
    <property type="match status" value="1"/>
</dbReference>
<feature type="domain" description="Core Histone H2A/H2B/H3" evidence="3">
    <location>
        <begin position="11"/>
        <end position="105"/>
    </location>
</feature>
<evidence type="ECO:0000256" key="2">
    <source>
        <dbReference type="ARBA" id="ARBA00022990"/>
    </source>
</evidence>
<organism evidence="4">
    <name type="scientific">Rhododendron williamsianum</name>
    <dbReference type="NCBI Taxonomy" id="262921"/>
    <lineage>
        <taxon>Eukaryota</taxon>
        <taxon>Viridiplantae</taxon>
        <taxon>Streptophyta</taxon>
        <taxon>Embryophyta</taxon>
        <taxon>Tracheophyta</taxon>
        <taxon>Spermatophyta</taxon>
        <taxon>Magnoliopsida</taxon>
        <taxon>eudicotyledons</taxon>
        <taxon>Gunneridae</taxon>
        <taxon>Pentapetalae</taxon>
        <taxon>asterids</taxon>
        <taxon>Ericales</taxon>
        <taxon>Ericaceae</taxon>
        <taxon>Ericoideae</taxon>
        <taxon>Rhodoreae</taxon>
        <taxon>Rhododendron</taxon>
    </lineage>
</organism>
<dbReference type="PRINTS" id="PR00622">
    <property type="entry name" value="HISTONEH3"/>
</dbReference>
<dbReference type="CDD" id="cd22911">
    <property type="entry name" value="HFD_H3"/>
    <property type="match status" value="1"/>
</dbReference>
<dbReference type="PANTHER" id="PTHR11426">
    <property type="entry name" value="HISTONE H3"/>
    <property type="match status" value="1"/>
</dbReference>
<dbReference type="InterPro" id="IPR000164">
    <property type="entry name" value="Histone_H3/CENP-A"/>
</dbReference>
<protein>
    <recommendedName>
        <fullName evidence="3">Core Histone H2A/H2B/H3 domain-containing protein</fullName>
    </recommendedName>
</protein>
<evidence type="ECO:0000259" key="3">
    <source>
        <dbReference type="Pfam" id="PF00125"/>
    </source>
</evidence>
<comment type="similarity">
    <text evidence="1">Belongs to the histone H3 family.</text>
</comment>
<dbReference type="SUPFAM" id="SSF47113">
    <property type="entry name" value="Histone-fold"/>
    <property type="match status" value="1"/>
</dbReference>
<dbReference type="AlphaFoldDB" id="A0A6A4KS27"/>
<keyword evidence="2" id="KW-0007">Acetylation</keyword>
<dbReference type="GO" id="GO:0000786">
    <property type="term" value="C:nucleosome"/>
    <property type="evidence" value="ECO:0007669"/>
    <property type="project" value="InterPro"/>
</dbReference>
<dbReference type="EMBL" id="QEFC01003985">
    <property type="protein sequence ID" value="KAE9446131.1"/>
    <property type="molecule type" value="Genomic_DNA"/>
</dbReference>
<proteinExistence type="inferred from homology"/>
<evidence type="ECO:0000256" key="1">
    <source>
        <dbReference type="ARBA" id="ARBA00010343"/>
    </source>
</evidence>
<comment type="caution">
    <text evidence="4">The sequence shown here is derived from an EMBL/GenBank/DDBJ whole genome shotgun (WGS) entry which is preliminary data.</text>
</comment>
<gene>
    <name evidence="4" type="ORF">C3L33_21985</name>
</gene>
<dbReference type="Pfam" id="PF00125">
    <property type="entry name" value="Histone"/>
    <property type="match status" value="1"/>
</dbReference>
<accession>A0A6A4KS27</accession>
<dbReference type="GO" id="GO:0030527">
    <property type="term" value="F:structural constituent of chromatin"/>
    <property type="evidence" value="ECO:0007669"/>
    <property type="project" value="InterPro"/>
</dbReference>
<feature type="non-terminal residue" evidence="4">
    <location>
        <position position="1"/>
    </location>
</feature>
<dbReference type="OrthoDB" id="842664at2759"/>
<sequence length="106" mass="12006">SSQQTQRRKRPGTAALQEIRRLQKSTQLLIPAAPFIRNVSSLYVDVTMSNAYSKVKEISNFMNPEITRWTAEALVALQEAAEDYLVHLFEDAMLCAIHAKRVTLSK</sequence>